<accession>A0A1Q9AVW6</accession>
<comment type="caution">
    <text evidence="1">The sequence shown here is derived from an EMBL/GenBank/DDBJ whole genome shotgun (WGS) entry which is preliminary data.</text>
</comment>
<sequence>METRSDQIAIARCLISVVLMPMLGSHWPRHAFFIEDVRPAEAQRGCFGKATTGPIFIQI</sequence>
<gene>
    <name evidence="1" type="ORF">BJF93_20380</name>
</gene>
<proteinExistence type="predicted"/>
<dbReference type="AlphaFoldDB" id="A0A1Q9AVW6"/>
<evidence type="ECO:0000313" key="2">
    <source>
        <dbReference type="Proteomes" id="UP000186364"/>
    </source>
</evidence>
<dbReference type="EMBL" id="MKIP01000051">
    <property type="protein sequence ID" value="OLP59575.1"/>
    <property type="molecule type" value="Genomic_DNA"/>
</dbReference>
<keyword evidence="2" id="KW-1185">Reference proteome</keyword>
<reference evidence="1 2" key="1">
    <citation type="submission" date="2016-09" db="EMBL/GenBank/DDBJ databases">
        <title>Rhizobium sp. nov., a novel species isolated from the rice rhizosphere.</title>
        <authorList>
            <person name="Zhao J."/>
            <person name="Zhang X."/>
        </authorList>
    </citation>
    <scope>NUCLEOTIDE SEQUENCE [LARGE SCALE GENOMIC DNA]</scope>
    <source>
        <strain evidence="1 2">1.7048</strain>
    </source>
</reference>
<evidence type="ECO:0000313" key="1">
    <source>
        <dbReference type="EMBL" id="OLP59575.1"/>
    </source>
</evidence>
<dbReference type="Proteomes" id="UP000186364">
    <property type="component" value="Unassembled WGS sequence"/>
</dbReference>
<organism evidence="1 2">
    <name type="scientific">Xaviernesmea oryzae</name>
    <dbReference type="NCBI Taxonomy" id="464029"/>
    <lineage>
        <taxon>Bacteria</taxon>
        <taxon>Pseudomonadati</taxon>
        <taxon>Pseudomonadota</taxon>
        <taxon>Alphaproteobacteria</taxon>
        <taxon>Hyphomicrobiales</taxon>
        <taxon>Rhizobiaceae</taxon>
        <taxon>Rhizobium/Agrobacterium group</taxon>
        <taxon>Xaviernesmea</taxon>
    </lineage>
</organism>
<protein>
    <submittedName>
        <fullName evidence="1">Uncharacterized protein</fullName>
    </submittedName>
</protein>
<name>A0A1Q9AVW6_9HYPH</name>